<dbReference type="PRINTS" id="PR00625">
    <property type="entry name" value="JDOMAIN"/>
</dbReference>
<dbReference type="GO" id="GO:0008198">
    <property type="term" value="F:ferrous iron binding"/>
    <property type="evidence" value="ECO:0007669"/>
    <property type="project" value="TreeGrafter"/>
</dbReference>
<evidence type="ECO:0000256" key="5">
    <source>
        <dbReference type="SAM" id="MobiDB-lite"/>
    </source>
</evidence>
<comment type="similarity">
    <text evidence="1">Belongs to the DPH4 family.</text>
</comment>
<evidence type="ECO:0000256" key="2">
    <source>
        <dbReference type="ARBA" id="ARBA00022723"/>
    </source>
</evidence>
<name>A0A8J4PM90_9MYCE</name>
<feature type="domain" description="DPH-type MB" evidence="7">
    <location>
        <begin position="111"/>
        <end position="171"/>
    </location>
</feature>
<feature type="domain" description="J" evidence="6">
    <location>
        <begin position="27"/>
        <end position="101"/>
    </location>
</feature>
<accession>A0A8J4PM90</accession>
<dbReference type="AlphaFoldDB" id="A0A8J4PM90"/>
<dbReference type="PROSITE" id="PS51074">
    <property type="entry name" value="DPH_MB"/>
    <property type="match status" value="1"/>
</dbReference>
<evidence type="ECO:0000313" key="8">
    <source>
        <dbReference type="EMBL" id="KAF2069699.1"/>
    </source>
</evidence>
<dbReference type="InterPro" id="IPR007872">
    <property type="entry name" value="DPH_MB_dom"/>
</dbReference>
<evidence type="ECO:0000313" key="9">
    <source>
        <dbReference type="Proteomes" id="UP000695562"/>
    </source>
</evidence>
<evidence type="ECO:0000259" key="7">
    <source>
        <dbReference type="PROSITE" id="PS51074"/>
    </source>
</evidence>
<protein>
    <recommendedName>
        <fullName evidence="10">Diphthamide biosynthesis protein 4</fullName>
    </recommendedName>
</protein>
<sequence length="208" mass="23963">MESTTTTTTSTSTTTNTTASETTVSLNYYEILNVQQNADYKEIKKSFSALILQYHPDKNNSNSNSSGSTLDDKDKNKYLEIQKAWEVLRDDDKRKQYDSELLEQGRQKYSVSDEVDIDDMELVMDEEDGCDYYSYPCRCGSKYTITEDDLLDNLDIAWCTGCSLTIRVLYNLVQDEDDEYDQGEYHQIGDDNDDDDDYGNDDNEEDQD</sequence>
<dbReference type="Gene3D" id="3.10.660.10">
    <property type="entry name" value="DPH Zinc finger"/>
    <property type="match status" value="1"/>
</dbReference>
<dbReference type="Pfam" id="PF05207">
    <property type="entry name" value="Zn_ribbon_CSL"/>
    <property type="match status" value="1"/>
</dbReference>
<keyword evidence="2" id="KW-0479">Metal-binding</keyword>
<gene>
    <name evidence="8" type="ORF">CYY_008985</name>
</gene>
<keyword evidence="9" id="KW-1185">Reference proteome</keyword>
<dbReference type="InterPro" id="IPR001623">
    <property type="entry name" value="DnaJ_domain"/>
</dbReference>
<feature type="region of interest" description="Disordered" evidence="5">
    <location>
        <begin position="180"/>
        <end position="208"/>
    </location>
</feature>
<dbReference type="SUPFAM" id="SSF144217">
    <property type="entry name" value="CSL zinc finger"/>
    <property type="match status" value="1"/>
</dbReference>
<organism evidence="8 9">
    <name type="scientific">Polysphondylium violaceum</name>
    <dbReference type="NCBI Taxonomy" id="133409"/>
    <lineage>
        <taxon>Eukaryota</taxon>
        <taxon>Amoebozoa</taxon>
        <taxon>Evosea</taxon>
        <taxon>Eumycetozoa</taxon>
        <taxon>Dictyostelia</taxon>
        <taxon>Dictyosteliales</taxon>
        <taxon>Dictyosteliaceae</taxon>
        <taxon>Polysphondylium</taxon>
    </lineage>
</organism>
<evidence type="ECO:0000256" key="4">
    <source>
        <dbReference type="ARBA" id="ARBA00023004"/>
    </source>
</evidence>
<dbReference type="PROSITE" id="PS50076">
    <property type="entry name" value="DNAJ_2"/>
    <property type="match status" value="1"/>
</dbReference>
<dbReference type="CDD" id="cd06257">
    <property type="entry name" value="DnaJ"/>
    <property type="match status" value="1"/>
</dbReference>
<evidence type="ECO:0000256" key="3">
    <source>
        <dbReference type="ARBA" id="ARBA00022833"/>
    </source>
</evidence>
<dbReference type="InterPro" id="IPR036671">
    <property type="entry name" value="DPH_MB_sf"/>
</dbReference>
<evidence type="ECO:0000259" key="6">
    <source>
        <dbReference type="PROSITE" id="PS50076"/>
    </source>
</evidence>
<dbReference type="OrthoDB" id="445556at2759"/>
<dbReference type="SUPFAM" id="SSF46565">
    <property type="entry name" value="Chaperone J-domain"/>
    <property type="match status" value="1"/>
</dbReference>
<dbReference type="InterPro" id="IPR036869">
    <property type="entry name" value="J_dom_sf"/>
</dbReference>
<keyword evidence="4" id="KW-0408">Iron</keyword>
<evidence type="ECO:0008006" key="10">
    <source>
        <dbReference type="Google" id="ProtNLM"/>
    </source>
</evidence>
<dbReference type="EMBL" id="AJWJ01000612">
    <property type="protein sequence ID" value="KAF2069699.1"/>
    <property type="molecule type" value="Genomic_DNA"/>
</dbReference>
<dbReference type="Gene3D" id="1.10.287.110">
    <property type="entry name" value="DnaJ domain"/>
    <property type="match status" value="1"/>
</dbReference>
<proteinExistence type="inferred from homology"/>
<feature type="compositionally biased region" description="Acidic residues" evidence="5">
    <location>
        <begin position="190"/>
        <end position="208"/>
    </location>
</feature>
<comment type="caution">
    <text evidence="8">The sequence shown here is derived from an EMBL/GenBank/DDBJ whole genome shotgun (WGS) entry which is preliminary data.</text>
</comment>
<evidence type="ECO:0000256" key="1">
    <source>
        <dbReference type="ARBA" id="ARBA00006169"/>
    </source>
</evidence>
<dbReference type="GO" id="GO:0001671">
    <property type="term" value="F:ATPase activator activity"/>
    <property type="evidence" value="ECO:0007669"/>
    <property type="project" value="TreeGrafter"/>
</dbReference>
<dbReference type="PANTHER" id="PTHR45255">
    <property type="entry name" value="DNAJ HOMOLOG SUBFAMILY C MEMBER 24"/>
    <property type="match status" value="1"/>
</dbReference>
<dbReference type="PANTHER" id="PTHR45255:SF1">
    <property type="entry name" value="DNAJ HOMOLOG SUBFAMILY C MEMBER 24"/>
    <property type="match status" value="1"/>
</dbReference>
<reference evidence="8" key="1">
    <citation type="submission" date="2020-01" db="EMBL/GenBank/DDBJ databases">
        <title>Development of genomics and gene disruption for Polysphondylium violaceum indicates a role for the polyketide synthase stlB in stalk morphogenesis.</title>
        <authorList>
            <person name="Narita B."/>
            <person name="Kawabe Y."/>
            <person name="Kin K."/>
            <person name="Saito T."/>
            <person name="Gibbs R."/>
            <person name="Kuspa A."/>
            <person name="Muzny D."/>
            <person name="Queller D."/>
            <person name="Richards S."/>
            <person name="Strassman J."/>
            <person name="Sucgang R."/>
            <person name="Worley K."/>
            <person name="Schaap P."/>
        </authorList>
    </citation>
    <scope>NUCLEOTIDE SEQUENCE</scope>
    <source>
        <strain evidence="8">QSvi11</strain>
    </source>
</reference>
<dbReference type="Proteomes" id="UP000695562">
    <property type="component" value="Unassembled WGS sequence"/>
</dbReference>
<keyword evidence="3" id="KW-0862">Zinc</keyword>
<dbReference type="SMART" id="SM00271">
    <property type="entry name" value="DnaJ"/>
    <property type="match status" value="1"/>
</dbReference>
<dbReference type="Pfam" id="PF00226">
    <property type="entry name" value="DnaJ"/>
    <property type="match status" value="1"/>
</dbReference>